<keyword evidence="3" id="KW-1185">Reference proteome</keyword>
<dbReference type="PROSITE" id="PS51257">
    <property type="entry name" value="PROKAR_LIPOPROTEIN"/>
    <property type="match status" value="1"/>
</dbReference>
<gene>
    <name evidence="2" type="ORF">GTP41_13210</name>
</gene>
<dbReference type="InterPro" id="IPR027381">
    <property type="entry name" value="LytR/CpsA/Psr_C"/>
</dbReference>
<name>A0A6N9HJ64_9BURK</name>
<dbReference type="Gene3D" id="3.30.70.2390">
    <property type="match status" value="1"/>
</dbReference>
<proteinExistence type="predicted"/>
<dbReference type="RefSeq" id="WP_161026039.1">
    <property type="nucleotide sequence ID" value="NZ_WWCJ01000008.1"/>
</dbReference>
<dbReference type="EMBL" id="WWCJ01000008">
    <property type="protein sequence ID" value="MYN03062.1"/>
    <property type="molecule type" value="Genomic_DNA"/>
</dbReference>
<dbReference type="InterPro" id="IPR019734">
    <property type="entry name" value="TPR_rpt"/>
</dbReference>
<evidence type="ECO:0000259" key="1">
    <source>
        <dbReference type="Pfam" id="PF13399"/>
    </source>
</evidence>
<dbReference type="Proteomes" id="UP000448575">
    <property type="component" value="Unassembled WGS sequence"/>
</dbReference>
<feature type="domain" description="LytR/CpsA/Psr regulator C-terminal" evidence="1">
    <location>
        <begin position="325"/>
        <end position="408"/>
    </location>
</feature>
<evidence type="ECO:0000313" key="2">
    <source>
        <dbReference type="EMBL" id="MYN03062.1"/>
    </source>
</evidence>
<sequence length="433" mass="43932">MIKLKPIALALIGCGLLQGCHAPNAQRPLAVSSVVRGDLPGNQAASWNRLARFHHERGQLALALGAYAQSLALDARQLEARNAVAVIEAQQGNLESARRALVALVNDYPAEAQPHTNLGYVQHLMGDHAGAAQTLRRAMALGAGPKAFQNLQLAEASQRGNPLPAADEPQIAAAAPGASAPSVLAPPTPAIAAAVAAAAPGSAAARAPILLPPPASANTTATAPAAAPAPAAQTAAPAAVAPAMATAAPAADARTTAAALTILPNSAREIGSHMELVKVASNVYELKTRVASEAAPAPAAPARIVAAPKPAAQAVPQEAKLRMARLEVANGNGVTGMARRFRHLLGAMGIPVDRLSNDKPYKQVSTTIQYSPGFEKQAASLQKALQGKAQLTSKQLSAADVRLVLGKDASQSLAAATEAAGLSLVAMHDDDGN</sequence>
<protein>
    <recommendedName>
        <fullName evidence="1">LytR/CpsA/Psr regulator C-terminal domain-containing protein</fullName>
    </recommendedName>
</protein>
<organism evidence="2 3">
    <name type="scientific">Pseudoduganella guangdongensis</name>
    <dbReference type="NCBI Taxonomy" id="2692179"/>
    <lineage>
        <taxon>Bacteria</taxon>
        <taxon>Pseudomonadati</taxon>
        <taxon>Pseudomonadota</taxon>
        <taxon>Betaproteobacteria</taxon>
        <taxon>Burkholderiales</taxon>
        <taxon>Oxalobacteraceae</taxon>
        <taxon>Telluria group</taxon>
        <taxon>Pseudoduganella</taxon>
    </lineage>
</organism>
<dbReference type="SMART" id="SM00028">
    <property type="entry name" value="TPR"/>
    <property type="match status" value="2"/>
</dbReference>
<dbReference type="AlphaFoldDB" id="A0A6N9HJ64"/>
<dbReference type="Gene3D" id="1.25.40.10">
    <property type="entry name" value="Tetratricopeptide repeat domain"/>
    <property type="match status" value="1"/>
</dbReference>
<dbReference type="SUPFAM" id="SSF48452">
    <property type="entry name" value="TPR-like"/>
    <property type="match status" value="1"/>
</dbReference>
<evidence type="ECO:0000313" key="3">
    <source>
        <dbReference type="Proteomes" id="UP000448575"/>
    </source>
</evidence>
<reference evidence="2 3" key="1">
    <citation type="submission" date="2019-12" db="EMBL/GenBank/DDBJ databases">
        <title>Novel species isolated from a subtropical stream in China.</title>
        <authorList>
            <person name="Lu H."/>
        </authorList>
    </citation>
    <scope>NUCLEOTIDE SEQUENCE [LARGE SCALE GENOMIC DNA]</scope>
    <source>
        <strain evidence="2 3">DS3</strain>
    </source>
</reference>
<dbReference type="InterPro" id="IPR011990">
    <property type="entry name" value="TPR-like_helical_dom_sf"/>
</dbReference>
<accession>A0A6N9HJ64</accession>
<comment type="caution">
    <text evidence="2">The sequence shown here is derived from an EMBL/GenBank/DDBJ whole genome shotgun (WGS) entry which is preliminary data.</text>
</comment>
<dbReference type="Pfam" id="PF13399">
    <property type="entry name" value="LytR_C"/>
    <property type="match status" value="1"/>
</dbReference>